<reference evidence="1 2" key="1">
    <citation type="submission" date="2023-03" db="EMBL/GenBank/DDBJ databases">
        <title>Genome insight into feeding habits of ladybird beetles.</title>
        <authorList>
            <person name="Li H.-S."/>
            <person name="Huang Y.-H."/>
            <person name="Pang H."/>
        </authorList>
    </citation>
    <scope>NUCLEOTIDE SEQUENCE [LARGE SCALE GENOMIC DNA]</scope>
    <source>
        <strain evidence="1">SYSU_2023b</strain>
        <tissue evidence="1">Whole body</tissue>
    </source>
</reference>
<evidence type="ECO:0000313" key="1">
    <source>
        <dbReference type="EMBL" id="KAK9882304.1"/>
    </source>
</evidence>
<protein>
    <submittedName>
        <fullName evidence="1">Uncharacterized protein</fullName>
    </submittedName>
</protein>
<accession>A0AAW1UGW9</accession>
<evidence type="ECO:0000313" key="2">
    <source>
        <dbReference type="Proteomes" id="UP001431783"/>
    </source>
</evidence>
<gene>
    <name evidence="1" type="ORF">WA026_020421</name>
</gene>
<comment type="caution">
    <text evidence="1">The sequence shown here is derived from an EMBL/GenBank/DDBJ whole genome shotgun (WGS) entry which is preliminary data.</text>
</comment>
<dbReference type="Proteomes" id="UP001431783">
    <property type="component" value="Unassembled WGS sequence"/>
</dbReference>
<sequence length="111" mass="12367">MGPRTETGKMGNERTAHEMFIFEFPEDSARLIMRDRDIKPPEPFIIARTDTPGIIQIRIMNLWSSENGKHERQGAGRCMGRGGWVGIPANVKESTTGLDVIKPGTSVNILM</sequence>
<dbReference type="AlphaFoldDB" id="A0AAW1UGW9"/>
<dbReference type="EMBL" id="JARQZJ010000074">
    <property type="protein sequence ID" value="KAK9882304.1"/>
    <property type="molecule type" value="Genomic_DNA"/>
</dbReference>
<name>A0AAW1UGW9_9CUCU</name>
<proteinExistence type="predicted"/>
<organism evidence="1 2">
    <name type="scientific">Henosepilachna vigintioctopunctata</name>
    <dbReference type="NCBI Taxonomy" id="420089"/>
    <lineage>
        <taxon>Eukaryota</taxon>
        <taxon>Metazoa</taxon>
        <taxon>Ecdysozoa</taxon>
        <taxon>Arthropoda</taxon>
        <taxon>Hexapoda</taxon>
        <taxon>Insecta</taxon>
        <taxon>Pterygota</taxon>
        <taxon>Neoptera</taxon>
        <taxon>Endopterygota</taxon>
        <taxon>Coleoptera</taxon>
        <taxon>Polyphaga</taxon>
        <taxon>Cucujiformia</taxon>
        <taxon>Coccinelloidea</taxon>
        <taxon>Coccinellidae</taxon>
        <taxon>Epilachninae</taxon>
        <taxon>Epilachnini</taxon>
        <taxon>Henosepilachna</taxon>
    </lineage>
</organism>
<keyword evidence="2" id="KW-1185">Reference proteome</keyword>